<evidence type="ECO:0000313" key="2">
    <source>
        <dbReference type="Proteomes" id="UP000192727"/>
    </source>
</evidence>
<proteinExistence type="predicted"/>
<organism evidence="1 2">
    <name type="scientific">Paenibacillus larvae subsp. pulvifaciens</name>
    <dbReference type="NCBI Taxonomy" id="1477"/>
    <lineage>
        <taxon>Bacteria</taxon>
        <taxon>Bacillati</taxon>
        <taxon>Bacillota</taxon>
        <taxon>Bacilli</taxon>
        <taxon>Bacillales</taxon>
        <taxon>Paenibacillaceae</taxon>
        <taxon>Paenibacillus</taxon>
    </lineage>
</organism>
<dbReference type="RefSeq" id="WP_083040809.1">
    <property type="nucleotide sequence ID" value="NZ_CP020557.1"/>
</dbReference>
<protein>
    <submittedName>
        <fullName evidence="1">Uncharacterized protein</fullName>
    </submittedName>
</protein>
<dbReference type="Proteomes" id="UP000192727">
    <property type="component" value="Chromosome"/>
</dbReference>
<accession>A0A1V0UVI7</accession>
<dbReference type="EMBL" id="CP020557">
    <property type="protein sequence ID" value="ARF68960.1"/>
    <property type="molecule type" value="Genomic_DNA"/>
</dbReference>
<sequence length="81" mass="9042">MTQVLGEDVLKDIKFTGNGIEDAKQLNDALSRKIQKEIIFKYGSVLEGVMPTQHKPSNVVPGWGSRVSLIIRTLECSKTQR</sequence>
<dbReference type="AlphaFoldDB" id="A0A1V0UVI7"/>
<reference evidence="1 2" key="1">
    <citation type="submission" date="2017-03" db="EMBL/GenBank/DDBJ databases">
        <title>Paenibacillus larvae genome sequencing.</title>
        <authorList>
            <person name="Dingman D.W."/>
        </authorList>
    </citation>
    <scope>NUCLEOTIDE SEQUENCE [LARGE SCALE GENOMIC DNA]</scope>
    <source>
        <strain evidence="1 2">SAG 10367</strain>
    </source>
</reference>
<gene>
    <name evidence="1" type="ORF">B7C51_15835</name>
</gene>
<evidence type="ECO:0000313" key="1">
    <source>
        <dbReference type="EMBL" id="ARF68960.1"/>
    </source>
</evidence>
<name>A0A1V0UVI7_9BACL</name>